<feature type="compositionally biased region" description="Low complexity" evidence="1">
    <location>
        <begin position="72"/>
        <end position="89"/>
    </location>
</feature>
<organism evidence="3">
    <name type="scientific">Caenorhabditis remanei</name>
    <name type="common">Caenorhabditis vulgaris</name>
    <dbReference type="NCBI Taxonomy" id="31234"/>
    <lineage>
        <taxon>Eukaryota</taxon>
        <taxon>Metazoa</taxon>
        <taxon>Ecdysozoa</taxon>
        <taxon>Nematoda</taxon>
        <taxon>Chromadorea</taxon>
        <taxon>Rhabditida</taxon>
        <taxon>Rhabditina</taxon>
        <taxon>Rhabditomorpha</taxon>
        <taxon>Rhabditoidea</taxon>
        <taxon>Rhabditidae</taxon>
        <taxon>Peloderinae</taxon>
        <taxon>Caenorhabditis</taxon>
    </lineage>
</organism>
<dbReference type="AlphaFoldDB" id="E3NKY2"/>
<dbReference type="EMBL" id="DS268844">
    <property type="protein sequence ID" value="EFP03756.1"/>
    <property type="molecule type" value="Genomic_DNA"/>
</dbReference>
<evidence type="ECO:0000313" key="2">
    <source>
        <dbReference type="EMBL" id="EFP03756.1"/>
    </source>
</evidence>
<dbReference type="Proteomes" id="UP000008281">
    <property type="component" value="Unassembled WGS sequence"/>
</dbReference>
<dbReference type="HOGENOM" id="CLU_2456927_0_0_1"/>
<reference evidence="2" key="1">
    <citation type="submission" date="2007-07" db="EMBL/GenBank/DDBJ databases">
        <title>PCAP assembly of the Caenorhabditis remanei genome.</title>
        <authorList>
            <consortium name="The Caenorhabditis remanei Sequencing Consortium"/>
            <person name="Wilson R.K."/>
        </authorList>
    </citation>
    <scope>NUCLEOTIDE SEQUENCE [LARGE SCALE GENOMIC DNA]</scope>
    <source>
        <strain evidence="2">PB4641</strain>
    </source>
</reference>
<accession>E3NKY2</accession>
<proteinExistence type="predicted"/>
<gene>
    <name evidence="2" type="ORF">CRE_23777</name>
</gene>
<dbReference type="InParanoid" id="E3NKY2"/>
<evidence type="ECO:0000313" key="3">
    <source>
        <dbReference type="Proteomes" id="UP000008281"/>
    </source>
</evidence>
<keyword evidence="3" id="KW-1185">Reference proteome</keyword>
<name>E3NKY2_CAERE</name>
<protein>
    <submittedName>
        <fullName evidence="2">Uncharacterized protein</fullName>
    </submittedName>
</protein>
<feature type="region of interest" description="Disordered" evidence="1">
    <location>
        <begin position="66"/>
        <end position="89"/>
    </location>
</feature>
<sequence>MRMNLLPSWTLKEAQVKRNNGIMAHAPTLTEDTASVNEPSSSKNAPGFNQLRNTLYLIRRGPQDRISTPLRSYSSPPIGSSFSLPRTSF</sequence>
<evidence type="ECO:0000256" key="1">
    <source>
        <dbReference type="SAM" id="MobiDB-lite"/>
    </source>
</evidence>